<protein>
    <recommendedName>
        <fullName evidence="3">Nitrous oxide reduction protein</fullName>
    </recommendedName>
</protein>
<dbReference type="PANTHER" id="PTHR41247:SF1">
    <property type="entry name" value="HTH-TYPE TRANSCRIPTIONAL REPRESSOR YCNK"/>
    <property type="match status" value="1"/>
</dbReference>
<comment type="caution">
    <text evidence="1">The sequence shown here is derived from an EMBL/GenBank/DDBJ whole genome shotgun (WGS) entry which is preliminary data.</text>
</comment>
<proteinExistence type="predicted"/>
<evidence type="ECO:0000313" key="2">
    <source>
        <dbReference type="Proteomes" id="UP000287910"/>
    </source>
</evidence>
<dbReference type="EMBL" id="RYYR01000014">
    <property type="protein sequence ID" value="RUL51799.1"/>
    <property type="molecule type" value="Genomic_DNA"/>
</dbReference>
<evidence type="ECO:0000313" key="1">
    <source>
        <dbReference type="EMBL" id="RUL51799.1"/>
    </source>
</evidence>
<gene>
    <name evidence="1" type="ORF">EK386_11420</name>
</gene>
<evidence type="ECO:0008006" key="3">
    <source>
        <dbReference type="Google" id="ProtNLM"/>
    </source>
</evidence>
<organism evidence="1 2">
    <name type="scientific">Lysinibacillus antri</name>
    <dbReference type="NCBI Taxonomy" id="2498145"/>
    <lineage>
        <taxon>Bacteria</taxon>
        <taxon>Bacillati</taxon>
        <taxon>Bacillota</taxon>
        <taxon>Bacilli</taxon>
        <taxon>Bacillales</taxon>
        <taxon>Bacillaceae</taxon>
        <taxon>Lysinibacillus</taxon>
    </lineage>
</organism>
<keyword evidence="2" id="KW-1185">Reference proteome</keyword>
<dbReference type="Pfam" id="PF05573">
    <property type="entry name" value="NosL"/>
    <property type="match status" value="1"/>
</dbReference>
<dbReference type="AlphaFoldDB" id="A0A432LB11"/>
<dbReference type="Proteomes" id="UP000287910">
    <property type="component" value="Unassembled WGS sequence"/>
</dbReference>
<accession>A0A432LB11</accession>
<name>A0A432LB11_9BACI</name>
<dbReference type="InterPro" id="IPR008719">
    <property type="entry name" value="N2O_reductase_NosL"/>
</dbReference>
<dbReference type="PANTHER" id="PTHR41247">
    <property type="entry name" value="HTH-TYPE TRANSCRIPTIONAL REPRESSOR YCNK"/>
    <property type="match status" value="1"/>
</dbReference>
<dbReference type="SUPFAM" id="SSF160387">
    <property type="entry name" value="NosL/MerB-like"/>
    <property type="match status" value="1"/>
</dbReference>
<reference evidence="1 2" key="1">
    <citation type="submission" date="2018-12" db="EMBL/GenBank/DDBJ databases">
        <title>Lysinibacillus antri sp. nov., isolated from a cave soil.</title>
        <authorList>
            <person name="Narsing Rao M.P."/>
            <person name="Zhang H."/>
            <person name="Dong Z.-Y."/>
            <person name="Niu X.-K."/>
            <person name="Zhang K."/>
            <person name="Fang B.-Z."/>
            <person name="Kang Y.-Q."/>
            <person name="Xiao M."/>
            <person name="Li W.-J."/>
        </authorList>
    </citation>
    <scope>NUCLEOTIDE SEQUENCE [LARGE SCALE GENOMIC DNA]</scope>
    <source>
        <strain evidence="1 2">SYSU K30002</strain>
    </source>
</reference>
<sequence length="136" mass="15142">MILAACSSKEPRDINSATDVCEVCNMSVSSEEHAAQIVMDNGDYTVFDDLGCLMEFMMDADASEIGGAFVKDASENKWLNIEKATYVYSEGNWTPMNYGVLAFDSKKSAENWIEKEGMGKLLSYDDLQGFEWGVHH</sequence>